<evidence type="ECO:0000313" key="5">
    <source>
        <dbReference type="Proteomes" id="UP000838412"/>
    </source>
</evidence>
<dbReference type="PRINTS" id="PR00178">
    <property type="entry name" value="FATTYACIDBP"/>
</dbReference>
<evidence type="ECO:0000256" key="2">
    <source>
        <dbReference type="RuleBase" id="RU003696"/>
    </source>
</evidence>
<dbReference type="PROSITE" id="PS00214">
    <property type="entry name" value="FABP"/>
    <property type="match status" value="1"/>
</dbReference>
<dbReference type="CDD" id="cd00742">
    <property type="entry name" value="FABP"/>
    <property type="match status" value="1"/>
</dbReference>
<dbReference type="InterPro" id="IPR031259">
    <property type="entry name" value="ILBP"/>
</dbReference>
<protein>
    <submittedName>
        <fullName evidence="4">CRABP2 protein</fullName>
    </submittedName>
</protein>
<dbReference type="OrthoDB" id="354351at2759"/>
<sequence length="133" mass="14902">MAVNLSGNWRFVESENFDAFLEALGSVDPAMRQVAKSANPRETIQQDGDTFNIKTIAGKTTEIKFKVGQEFEGEIQQGEVKISPTWDGSKLRFEFDSPKGKQVQEREVRADGRLYLVLTAPDGTKSTRIFAKE</sequence>
<dbReference type="GO" id="GO:0008289">
    <property type="term" value="F:lipid binding"/>
    <property type="evidence" value="ECO:0007669"/>
    <property type="project" value="InterPro"/>
</dbReference>
<reference evidence="4" key="1">
    <citation type="submission" date="2022-01" db="EMBL/GenBank/DDBJ databases">
        <authorList>
            <person name="Braso-Vives M."/>
        </authorList>
    </citation>
    <scope>NUCLEOTIDE SEQUENCE</scope>
</reference>
<organism evidence="4 5">
    <name type="scientific">Branchiostoma lanceolatum</name>
    <name type="common">Common lancelet</name>
    <name type="synonym">Amphioxus lanceolatum</name>
    <dbReference type="NCBI Taxonomy" id="7740"/>
    <lineage>
        <taxon>Eukaryota</taxon>
        <taxon>Metazoa</taxon>
        <taxon>Chordata</taxon>
        <taxon>Cephalochordata</taxon>
        <taxon>Leptocardii</taxon>
        <taxon>Amphioxiformes</taxon>
        <taxon>Branchiostomatidae</taxon>
        <taxon>Branchiostoma</taxon>
    </lineage>
</organism>
<dbReference type="Gene3D" id="2.40.128.20">
    <property type="match status" value="1"/>
</dbReference>
<feature type="domain" description="Cytosolic fatty-acid binding proteins" evidence="3">
    <location>
        <begin position="7"/>
        <end position="24"/>
    </location>
</feature>
<comment type="similarity">
    <text evidence="1 2">Belongs to the calycin superfamily. Fatty-acid binding protein (FABP) family.</text>
</comment>
<dbReference type="Proteomes" id="UP000838412">
    <property type="component" value="Chromosome 16"/>
</dbReference>
<dbReference type="InterPro" id="IPR012674">
    <property type="entry name" value="Calycin"/>
</dbReference>
<dbReference type="PANTHER" id="PTHR11955">
    <property type="entry name" value="FATTY ACID BINDING PROTEIN"/>
    <property type="match status" value="1"/>
</dbReference>
<dbReference type="InterPro" id="IPR000566">
    <property type="entry name" value="Lipocln_cytosolic_FA-bd_dom"/>
</dbReference>
<gene>
    <name evidence="4" type="primary">CRABP2</name>
    <name evidence="4" type="ORF">BLAG_LOCUS9674</name>
</gene>
<evidence type="ECO:0000259" key="3">
    <source>
        <dbReference type="PROSITE" id="PS00214"/>
    </source>
</evidence>
<dbReference type="EMBL" id="OV696701">
    <property type="protein sequence ID" value="CAH1248321.1"/>
    <property type="molecule type" value="Genomic_DNA"/>
</dbReference>
<dbReference type="Pfam" id="PF00061">
    <property type="entry name" value="Lipocalin"/>
    <property type="match status" value="1"/>
</dbReference>
<evidence type="ECO:0000256" key="1">
    <source>
        <dbReference type="ARBA" id="ARBA00008390"/>
    </source>
</evidence>
<dbReference type="SUPFAM" id="SSF50814">
    <property type="entry name" value="Lipocalins"/>
    <property type="match status" value="1"/>
</dbReference>
<keyword evidence="2" id="KW-0813">Transport</keyword>
<evidence type="ECO:0000313" key="4">
    <source>
        <dbReference type="EMBL" id="CAH1248321.1"/>
    </source>
</evidence>
<keyword evidence="5" id="KW-1185">Reference proteome</keyword>
<dbReference type="AlphaFoldDB" id="A0A8J9Z7A0"/>
<accession>A0A8J9Z7A0</accession>
<name>A0A8J9Z7A0_BRALA</name>
<dbReference type="InterPro" id="IPR000463">
    <property type="entry name" value="Fatty_acid-bd"/>
</dbReference>
<proteinExistence type="inferred from homology"/>